<accession>A0A246HS13</accession>
<dbReference type="OrthoDB" id="9798934at2"/>
<keyword evidence="3" id="KW-0804">Transcription</keyword>
<evidence type="ECO:0000256" key="2">
    <source>
        <dbReference type="ARBA" id="ARBA00023125"/>
    </source>
</evidence>
<dbReference type="SUPFAM" id="SSF53822">
    <property type="entry name" value="Periplasmic binding protein-like I"/>
    <property type="match status" value="1"/>
</dbReference>
<gene>
    <name evidence="6" type="ORF">CEE60_00430</name>
</gene>
<dbReference type="GO" id="GO:0003700">
    <property type="term" value="F:DNA-binding transcription factor activity"/>
    <property type="evidence" value="ECO:0007669"/>
    <property type="project" value="TreeGrafter"/>
</dbReference>
<evidence type="ECO:0000256" key="4">
    <source>
        <dbReference type="SAM" id="MobiDB-lite"/>
    </source>
</evidence>
<dbReference type="Proteomes" id="UP000198157">
    <property type="component" value="Unassembled WGS sequence"/>
</dbReference>
<dbReference type="GO" id="GO:0000976">
    <property type="term" value="F:transcription cis-regulatory region binding"/>
    <property type="evidence" value="ECO:0007669"/>
    <property type="project" value="TreeGrafter"/>
</dbReference>
<proteinExistence type="predicted"/>
<keyword evidence="1" id="KW-0805">Transcription regulation</keyword>
<dbReference type="PANTHER" id="PTHR30146:SF153">
    <property type="entry name" value="LACTOSE OPERON REPRESSOR"/>
    <property type="match status" value="1"/>
</dbReference>
<sequence length="366" mass="38152">MAHRPGPGQPPHRPATLKTVADRTGVSTMTVSNVINGTGKVGAETRARVREAIRATGYVPNLEARRLAGAAGTRLALIHSGDRSPFLTDALLAVLASTNAAGAGLIVCEGTSPTLEHAEQRVMDAIKSGAEGLILIPPYAELLSGSDAFMRLGIPTVALAGAQVLPGMRTIRIDNRLAADQLTLHLIDSGHQRIAFLAGPMEHGDSRERLAGFEEAMARAGLPIPPELIRHGRFSFQSGCDIGEALLGMSSAPTAVLASNDDMALGVLWIAHRAGLRVPQDLSLAAFDDTAAARRAWPPLTVASQPMAGMAAAATRALLDCLTGNAGLPCGEQILPHQLLIRTSSQSAPSPATDRRAGGLPINLFS</sequence>
<dbReference type="EMBL" id="NIVS01000002">
    <property type="protein sequence ID" value="OWQ57306.1"/>
    <property type="molecule type" value="Genomic_DNA"/>
</dbReference>
<dbReference type="Pfam" id="PF00356">
    <property type="entry name" value="LacI"/>
    <property type="match status" value="1"/>
</dbReference>
<dbReference type="Gene3D" id="3.40.50.2300">
    <property type="match status" value="2"/>
</dbReference>
<dbReference type="SUPFAM" id="SSF47413">
    <property type="entry name" value="lambda repressor-like DNA-binding domains"/>
    <property type="match status" value="1"/>
</dbReference>
<dbReference type="Gene3D" id="1.10.260.40">
    <property type="entry name" value="lambda repressor-like DNA-binding domains"/>
    <property type="match status" value="1"/>
</dbReference>
<dbReference type="AlphaFoldDB" id="A0A246HS13"/>
<dbReference type="InterPro" id="IPR046335">
    <property type="entry name" value="LacI/GalR-like_sensor"/>
</dbReference>
<organism evidence="6 7">
    <name type="scientific">Stenotrophomonas maltophilia</name>
    <name type="common">Pseudomonas maltophilia</name>
    <name type="synonym">Xanthomonas maltophilia</name>
    <dbReference type="NCBI Taxonomy" id="40324"/>
    <lineage>
        <taxon>Bacteria</taxon>
        <taxon>Pseudomonadati</taxon>
        <taxon>Pseudomonadota</taxon>
        <taxon>Gammaproteobacteria</taxon>
        <taxon>Lysobacterales</taxon>
        <taxon>Lysobacteraceae</taxon>
        <taxon>Stenotrophomonas</taxon>
        <taxon>Stenotrophomonas maltophilia group</taxon>
    </lineage>
</organism>
<dbReference type="Pfam" id="PF13377">
    <property type="entry name" value="Peripla_BP_3"/>
    <property type="match status" value="1"/>
</dbReference>
<feature type="region of interest" description="Disordered" evidence="4">
    <location>
        <begin position="345"/>
        <end position="366"/>
    </location>
</feature>
<dbReference type="InterPro" id="IPR000843">
    <property type="entry name" value="HTH_LacI"/>
</dbReference>
<protein>
    <submittedName>
        <fullName evidence="6">LacI family transcriptional regulator</fullName>
    </submittedName>
</protein>
<dbReference type="PROSITE" id="PS50932">
    <property type="entry name" value="HTH_LACI_2"/>
    <property type="match status" value="1"/>
</dbReference>
<dbReference type="InterPro" id="IPR010982">
    <property type="entry name" value="Lambda_DNA-bd_dom_sf"/>
</dbReference>
<evidence type="ECO:0000313" key="6">
    <source>
        <dbReference type="EMBL" id="OWQ57306.1"/>
    </source>
</evidence>
<evidence type="ECO:0000259" key="5">
    <source>
        <dbReference type="PROSITE" id="PS50932"/>
    </source>
</evidence>
<comment type="caution">
    <text evidence="6">The sequence shown here is derived from an EMBL/GenBank/DDBJ whole genome shotgun (WGS) entry which is preliminary data.</text>
</comment>
<feature type="domain" description="HTH lacI-type" evidence="5">
    <location>
        <begin position="15"/>
        <end position="69"/>
    </location>
</feature>
<evidence type="ECO:0000256" key="3">
    <source>
        <dbReference type="ARBA" id="ARBA00023163"/>
    </source>
</evidence>
<name>A0A246HS13_STEMA</name>
<dbReference type="CDD" id="cd01392">
    <property type="entry name" value="HTH_LacI"/>
    <property type="match status" value="1"/>
</dbReference>
<keyword evidence="2" id="KW-0238">DNA-binding</keyword>
<evidence type="ECO:0000313" key="7">
    <source>
        <dbReference type="Proteomes" id="UP000198157"/>
    </source>
</evidence>
<dbReference type="PANTHER" id="PTHR30146">
    <property type="entry name" value="LACI-RELATED TRANSCRIPTIONAL REPRESSOR"/>
    <property type="match status" value="1"/>
</dbReference>
<evidence type="ECO:0000256" key="1">
    <source>
        <dbReference type="ARBA" id="ARBA00023015"/>
    </source>
</evidence>
<dbReference type="InterPro" id="IPR028082">
    <property type="entry name" value="Peripla_BP_I"/>
</dbReference>
<dbReference type="SMART" id="SM00354">
    <property type="entry name" value="HTH_LACI"/>
    <property type="match status" value="1"/>
</dbReference>
<reference evidence="6 7" key="1">
    <citation type="submission" date="2017-06" db="EMBL/GenBank/DDBJ databases">
        <authorList>
            <person name="Kim H.J."/>
            <person name="Triplett B.A."/>
        </authorList>
    </citation>
    <scope>NUCLEOTIDE SEQUENCE [LARGE SCALE GENOMIC DNA]</scope>
    <source>
        <strain evidence="6 7">13146</strain>
    </source>
</reference>